<sequence length="150" mass="16315">MFVPPKVIFLDIDGVMNNLCTPSEPERPGLAACLDPDNVAVLNQIVRATGAVVVLSSSWRLSLPLAELRASFAAAGCEAQVVGITPDVDGPRRGREIRAWLDAQPEPPTRYVAIDDQFDMPELPGRLVKTCRFHGLTTRELPQVLAQLAD</sequence>
<keyword evidence="2" id="KW-1185">Reference proteome</keyword>
<reference evidence="2" key="1">
    <citation type="submission" date="2016-10" db="EMBL/GenBank/DDBJ databases">
        <authorList>
            <person name="Varghese N."/>
            <person name="Submissions S."/>
        </authorList>
    </citation>
    <scope>NUCLEOTIDE SEQUENCE [LARGE SCALE GENOMIC DNA]</scope>
    <source>
        <strain evidence="2">ATCC 25963</strain>
    </source>
</reference>
<dbReference type="AlphaFoldDB" id="A0A1I1YRF3"/>
<gene>
    <name evidence="1" type="ORF">SAMN02745121_03472</name>
</gene>
<dbReference type="Proteomes" id="UP000199400">
    <property type="component" value="Unassembled WGS sequence"/>
</dbReference>
<dbReference type="STRING" id="54.SAMN02745121_03472"/>
<accession>A0A1I1YRF3</accession>
<organism evidence="1 2">
    <name type="scientific">Nannocystis exedens</name>
    <dbReference type="NCBI Taxonomy" id="54"/>
    <lineage>
        <taxon>Bacteria</taxon>
        <taxon>Pseudomonadati</taxon>
        <taxon>Myxococcota</taxon>
        <taxon>Polyangia</taxon>
        <taxon>Nannocystales</taxon>
        <taxon>Nannocystaceae</taxon>
        <taxon>Nannocystis</taxon>
    </lineage>
</organism>
<dbReference type="Pfam" id="PF18143">
    <property type="entry name" value="HAD_SAK_2"/>
    <property type="match status" value="1"/>
</dbReference>
<protein>
    <submittedName>
        <fullName evidence="1">Uncharacterized protein</fullName>
    </submittedName>
</protein>
<dbReference type="EMBL" id="FOMX01000010">
    <property type="protein sequence ID" value="SFE21902.1"/>
    <property type="molecule type" value="Genomic_DNA"/>
</dbReference>
<name>A0A1I1YRF3_9BACT</name>
<evidence type="ECO:0000313" key="2">
    <source>
        <dbReference type="Proteomes" id="UP000199400"/>
    </source>
</evidence>
<evidence type="ECO:0000313" key="1">
    <source>
        <dbReference type="EMBL" id="SFE21902.1"/>
    </source>
</evidence>
<proteinExistence type="predicted"/>